<evidence type="ECO:0000313" key="2">
    <source>
        <dbReference type="EMBL" id="KAG5175401.1"/>
    </source>
</evidence>
<evidence type="ECO:0000313" key="3">
    <source>
        <dbReference type="Proteomes" id="UP000664859"/>
    </source>
</evidence>
<dbReference type="GO" id="GO:0045494">
    <property type="term" value="P:photoreceptor cell maintenance"/>
    <property type="evidence" value="ECO:0007669"/>
    <property type="project" value="InterPro"/>
</dbReference>
<dbReference type="PANTHER" id="PTHR46762:SF1">
    <property type="entry name" value="NUCLEOREDOXIN-LIKE PROTEIN 2"/>
    <property type="match status" value="1"/>
</dbReference>
<reference evidence="2" key="1">
    <citation type="submission" date="2021-02" db="EMBL/GenBank/DDBJ databases">
        <title>First Annotated Genome of the Yellow-green Alga Tribonema minus.</title>
        <authorList>
            <person name="Mahan K.M."/>
        </authorList>
    </citation>
    <scope>NUCLEOTIDE SEQUENCE</scope>
    <source>
        <strain evidence="2">UTEX B ZZ1240</strain>
    </source>
</reference>
<feature type="domain" description="Thioredoxin-like fold" evidence="1">
    <location>
        <begin position="22"/>
        <end position="131"/>
    </location>
</feature>
<keyword evidence="3" id="KW-1185">Reference proteome</keyword>
<protein>
    <submittedName>
        <fullName evidence="2">Thioredoxin-like-domain-containing protein</fullName>
    </submittedName>
</protein>
<proteinExistence type="predicted"/>
<name>A0A835YIY6_9STRA</name>
<gene>
    <name evidence="2" type="ORF">JKP88DRAFT_250192</name>
</gene>
<dbReference type="Gene3D" id="3.40.30.10">
    <property type="entry name" value="Glutaredoxin"/>
    <property type="match status" value="1"/>
</dbReference>
<sequence>MRLPGVPLLTAAAKGFGSAPCLALYFSSSWCPECKDFTPLLKSTYESVNTAGQPNRLDVVYVSSDGSAQEMQDCMDRSHAAWAAVPFDGDHRTALKQRYSICAMREMSAVGVSKRVDGIPSLVVLNPSCDVITLKGVADIRLKGAAAIDEWTAKAGQSATETGGSQEGFDGPVCRKGGPC</sequence>
<dbReference type="AlphaFoldDB" id="A0A835YIY6"/>
<dbReference type="Proteomes" id="UP000664859">
    <property type="component" value="Unassembled WGS sequence"/>
</dbReference>
<dbReference type="EMBL" id="JAFCMP010000550">
    <property type="protein sequence ID" value="KAG5175401.1"/>
    <property type="molecule type" value="Genomic_DNA"/>
</dbReference>
<dbReference type="PANTHER" id="PTHR46762">
    <property type="entry name" value="NUCLEOREDOXIN-LIKE PROTEIN 2"/>
    <property type="match status" value="1"/>
</dbReference>
<dbReference type="Pfam" id="PF13905">
    <property type="entry name" value="Thioredoxin_8"/>
    <property type="match status" value="1"/>
</dbReference>
<organism evidence="2 3">
    <name type="scientific">Tribonema minus</name>
    <dbReference type="NCBI Taxonomy" id="303371"/>
    <lineage>
        <taxon>Eukaryota</taxon>
        <taxon>Sar</taxon>
        <taxon>Stramenopiles</taxon>
        <taxon>Ochrophyta</taxon>
        <taxon>PX clade</taxon>
        <taxon>Xanthophyceae</taxon>
        <taxon>Tribonematales</taxon>
        <taxon>Tribonemataceae</taxon>
        <taxon>Tribonema</taxon>
    </lineage>
</organism>
<dbReference type="SUPFAM" id="SSF52833">
    <property type="entry name" value="Thioredoxin-like"/>
    <property type="match status" value="1"/>
</dbReference>
<accession>A0A835YIY6</accession>
<dbReference type="InterPro" id="IPR036249">
    <property type="entry name" value="Thioredoxin-like_sf"/>
</dbReference>
<evidence type="ECO:0000259" key="1">
    <source>
        <dbReference type="Pfam" id="PF13905"/>
    </source>
</evidence>
<dbReference type="OrthoDB" id="189920at2759"/>
<comment type="caution">
    <text evidence="2">The sequence shown here is derived from an EMBL/GenBank/DDBJ whole genome shotgun (WGS) entry which is preliminary data.</text>
</comment>
<dbReference type="InterPro" id="IPR029519">
    <property type="entry name" value="RdCVF2"/>
</dbReference>
<dbReference type="InterPro" id="IPR012336">
    <property type="entry name" value="Thioredoxin-like_fold"/>
</dbReference>